<gene>
    <name evidence="1" type="ORF">BU26DRAFT_51446</name>
</gene>
<evidence type="ECO:0000313" key="1">
    <source>
        <dbReference type="EMBL" id="KAF2246698.1"/>
    </source>
</evidence>
<dbReference type="AlphaFoldDB" id="A0A6A6I9E5"/>
<organism evidence="1 2">
    <name type="scientific">Trematosphaeria pertusa</name>
    <dbReference type="NCBI Taxonomy" id="390896"/>
    <lineage>
        <taxon>Eukaryota</taxon>
        <taxon>Fungi</taxon>
        <taxon>Dikarya</taxon>
        <taxon>Ascomycota</taxon>
        <taxon>Pezizomycotina</taxon>
        <taxon>Dothideomycetes</taxon>
        <taxon>Pleosporomycetidae</taxon>
        <taxon>Pleosporales</taxon>
        <taxon>Massarineae</taxon>
        <taxon>Trematosphaeriaceae</taxon>
        <taxon>Trematosphaeria</taxon>
    </lineage>
</organism>
<evidence type="ECO:0000313" key="2">
    <source>
        <dbReference type="Proteomes" id="UP000800094"/>
    </source>
</evidence>
<keyword evidence="2" id="KW-1185">Reference proteome</keyword>
<reference evidence="1" key="1">
    <citation type="journal article" date="2020" name="Stud. Mycol.">
        <title>101 Dothideomycetes genomes: a test case for predicting lifestyles and emergence of pathogens.</title>
        <authorList>
            <person name="Haridas S."/>
            <person name="Albert R."/>
            <person name="Binder M."/>
            <person name="Bloem J."/>
            <person name="Labutti K."/>
            <person name="Salamov A."/>
            <person name="Andreopoulos B."/>
            <person name="Baker S."/>
            <person name="Barry K."/>
            <person name="Bills G."/>
            <person name="Bluhm B."/>
            <person name="Cannon C."/>
            <person name="Castanera R."/>
            <person name="Culley D."/>
            <person name="Daum C."/>
            <person name="Ezra D."/>
            <person name="Gonzalez J."/>
            <person name="Henrissat B."/>
            <person name="Kuo A."/>
            <person name="Liang C."/>
            <person name="Lipzen A."/>
            <person name="Lutzoni F."/>
            <person name="Magnuson J."/>
            <person name="Mondo S."/>
            <person name="Nolan M."/>
            <person name="Ohm R."/>
            <person name="Pangilinan J."/>
            <person name="Park H.-J."/>
            <person name="Ramirez L."/>
            <person name="Alfaro M."/>
            <person name="Sun H."/>
            <person name="Tritt A."/>
            <person name="Yoshinaga Y."/>
            <person name="Zwiers L.-H."/>
            <person name="Turgeon B."/>
            <person name="Goodwin S."/>
            <person name="Spatafora J."/>
            <person name="Crous P."/>
            <person name="Grigoriev I."/>
        </authorList>
    </citation>
    <scope>NUCLEOTIDE SEQUENCE</scope>
    <source>
        <strain evidence="1">CBS 122368</strain>
    </source>
</reference>
<dbReference type="Proteomes" id="UP000800094">
    <property type="component" value="Unassembled WGS sequence"/>
</dbReference>
<dbReference type="EMBL" id="ML987198">
    <property type="protein sequence ID" value="KAF2246698.1"/>
    <property type="molecule type" value="Genomic_DNA"/>
</dbReference>
<proteinExistence type="predicted"/>
<accession>A0A6A6I9E5</accession>
<dbReference type="GeneID" id="54581172"/>
<dbReference type="RefSeq" id="XP_033681702.1">
    <property type="nucleotide sequence ID" value="XM_033827842.1"/>
</dbReference>
<sequence length="158" mass="17506">MLVRLSRRLRCTCMPSARQWHRRLQARSAPNVNCTTTASGKGLRGLRHKITSIYSSTSGARGPAAVCAPGDRRQGGLFPGRSANQSGAKDRNSLICTTMASRLQRHISKRSPAHRSLSLSPRESPLIHQPTQSLLLHRSRVWHTRSTTHSFFKSTVAN</sequence>
<protein>
    <submittedName>
        <fullName evidence="1">Uncharacterized protein</fullName>
    </submittedName>
</protein>
<name>A0A6A6I9E5_9PLEO</name>